<name>A0A5J4R312_9ZZZZ</name>
<organism evidence="1">
    <name type="scientific">termite gut metagenome</name>
    <dbReference type="NCBI Taxonomy" id="433724"/>
    <lineage>
        <taxon>unclassified sequences</taxon>
        <taxon>metagenomes</taxon>
        <taxon>organismal metagenomes</taxon>
    </lineage>
</organism>
<dbReference type="EMBL" id="SNRY01001875">
    <property type="protein sequence ID" value="KAA6328099.1"/>
    <property type="molecule type" value="Genomic_DNA"/>
</dbReference>
<protein>
    <submittedName>
        <fullName evidence="1">Uncharacterized protein</fullName>
    </submittedName>
</protein>
<dbReference type="AlphaFoldDB" id="A0A5J4R312"/>
<reference evidence="1" key="1">
    <citation type="submission" date="2019-03" db="EMBL/GenBank/DDBJ databases">
        <title>Single cell metagenomics reveals metabolic interactions within the superorganism composed of flagellate Streblomastix strix and complex community of Bacteroidetes bacteria on its surface.</title>
        <authorList>
            <person name="Treitli S.C."/>
            <person name="Kolisko M."/>
            <person name="Husnik F."/>
            <person name="Keeling P."/>
            <person name="Hampl V."/>
        </authorList>
    </citation>
    <scope>NUCLEOTIDE SEQUENCE</scope>
    <source>
        <strain evidence="1">STM</strain>
    </source>
</reference>
<feature type="non-terminal residue" evidence="1">
    <location>
        <position position="33"/>
    </location>
</feature>
<comment type="caution">
    <text evidence="1">The sequence shown here is derived from an EMBL/GenBank/DDBJ whole genome shotgun (WGS) entry which is preliminary data.</text>
</comment>
<gene>
    <name evidence="1" type="ORF">EZS27_022967</name>
</gene>
<sequence>MSGISFLYVASSNDESEAFKTMRKKHVQEASKF</sequence>
<proteinExistence type="predicted"/>
<accession>A0A5J4R312</accession>
<evidence type="ECO:0000313" key="1">
    <source>
        <dbReference type="EMBL" id="KAA6328099.1"/>
    </source>
</evidence>